<dbReference type="EMBL" id="DVKT01000034">
    <property type="protein sequence ID" value="HIT39254.1"/>
    <property type="molecule type" value="Genomic_DNA"/>
</dbReference>
<name>A0A9D1GFF3_9BACT</name>
<reference evidence="2" key="2">
    <citation type="journal article" date="2021" name="PeerJ">
        <title>Extensive microbial diversity within the chicken gut microbiome revealed by metagenomics and culture.</title>
        <authorList>
            <person name="Gilroy R."/>
            <person name="Ravi A."/>
            <person name="Getino M."/>
            <person name="Pursley I."/>
            <person name="Horton D.L."/>
            <person name="Alikhan N.F."/>
            <person name="Baker D."/>
            <person name="Gharbi K."/>
            <person name="Hall N."/>
            <person name="Watson M."/>
            <person name="Adriaenssens E.M."/>
            <person name="Foster-Nyarko E."/>
            <person name="Jarju S."/>
            <person name="Secka A."/>
            <person name="Antonio M."/>
            <person name="Oren A."/>
            <person name="Chaudhuri R.R."/>
            <person name="La Ragione R."/>
            <person name="Hildebrand F."/>
            <person name="Pallen M.J."/>
        </authorList>
    </citation>
    <scope>NUCLEOTIDE SEQUENCE</scope>
    <source>
        <strain evidence="2">21143</strain>
    </source>
</reference>
<dbReference type="Gene3D" id="3.30.559.10">
    <property type="entry name" value="Chloramphenicol acetyltransferase-like domain"/>
    <property type="match status" value="1"/>
</dbReference>
<gene>
    <name evidence="2" type="ORF">IAD06_04365</name>
</gene>
<feature type="active site" description="Proton acceptor" evidence="1">
    <location>
        <position position="193"/>
    </location>
</feature>
<dbReference type="GO" id="GO:0008811">
    <property type="term" value="F:chloramphenicol O-acetyltransferase activity"/>
    <property type="evidence" value="ECO:0007669"/>
    <property type="project" value="InterPro"/>
</dbReference>
<evidence type="ECO:0000313" key="3">
    <source>
        <dbReference type="Proteomes" id="UP000886722"/>
    </source>
</evidence>
<dbReference type="InterPro" id="IPR001707">
    <property type="entry name" value="Cmp_AcTrfase"/>
</dbReference>
<dbReference type="AlphaFoldDB" id="A0A9D1GFF3"/>
<reference evidence="2" key="1">
    <citation type="submission" date="2020-10" db="EMBL/GenBank/DDBJ databases">
        <authorList>
            <person name="Gilroy R."/>
        </authorList>
    </citation>
    <scope>NUCLEOTIDE SEQUENCE</scope>
    <source>
        <strain evidence="2">21143</strain>
    </source>
</reference>
<evidence type="ECO:0000256" key="1">
    <source>
        <dbReference type="PIRSR" id="PIRSR000440-1"/>
    </source>
</evidence>
<dbReference type="Proteomes" id="UP000886722">
    <property type="component" value="Unassembled WGS sequence"/>
</dbReference>
<dbReference type="SMART" id="SM01059">
    <property type="entry name" value="CAT"/>
    <property type="match status" value="1"/>
</dbReference>
<evidence type="ECO:0000313" key="2">
    <source>
        <dbReference type="EMBL" id="HIT39254.1"/>
    </source>
</evidence>
<sequence>MNNTFHLIDRTKWERDIYFDYYYNRIKCRYTLNANIDITELAAYRKHRGLKFFPTMLYVIMRVVNANKEFRMDFDSNNRLGYWEEVVPSYTVFHDETKTFTDVWSEYDRDFSTFYDTVLRDMETYGGITGVIKARPGQPRNFCPVSCLPWLSYTAFAQDTYVENSLLFPLIKFGKYFERDGRLLLPFSVSVHHAVADGYHTCKLINDVQEMVADPSAWFNF</sequence>
<accession>A0A9D1GFF3</accession>
<dbReference type="PANTHER" id="PTHR38474:SF2">
    <property type="entry name" value="CHLORAMPHENICOL ACETYLTRANSFERASE"/>
    <property type="match status" value="1"/>
</dbReference>
<dbReference type="SUPFAM" id="SSF52777">
    <property type="entry name" value="CoA-dependent acyltransferases"/>
    <property type="match status" value="1"/>
</dbReference>
<organism evidence="2 3">
    <name type="scientific">Candidatus Caccoplasma intestinavium</name>
    <dbReference type="NCBI Taxonomy" id="2840716"/>
    <lineage>
        <taxon>Bacteria</taxon>
        <taxon>Pseudomonadati</taxon>
        <taxon>Bacteroidota</taxon>
        <taxon>Bacteroidia</taxon>
        <taxon>Bacteroidales</taxon>
        <taxon>Bacteroidaceae</taxon>
        <taxon>Bacteroidaceae incertae sedis</taxon>
        <taxon>Candidatus Caccoplasma</taxon>
    </lineage>
</organism>
<dbReference type="PANTHER" id="PTHR38474">
    <property type="entry name" value="SLR0299 PROTEIN"/>
    <property type="match status" value="1"/>
</dbReference>
<dbReference type="Pfam" id="PF00302">
    <property type="entry name" value="CAT"/>
    <property type="match status" value="1"/>
</dbReference>
<protein>
    <submittedName>
        <fullName evidence="2">Chloramphenicol acetyltransferase CAT</fullName>
    </submittedName>
</protein>
<dbReference type="InterPro" id="IPR023213">
    <property type="entry name" value="CAT-like_dom_sf"/>
</dbReference>
<comment type="caution">
    <text evidence="2">The sequence shown here is derived from an EMBL/GenBank/DDBJ whole genome shotgun (WGS) entry which is preliminary data.</text>
</comment>
<proteinExistence type="predicted"/>
<dbReference type="PIRSF" id="PIRSF000440">
    <property type="entry name" value="CAT"/>
    <property type="match status" value="1"/>
</dbReference>